<dbReference type="Gene3D" id="3.40.630.30">
    <property type="match status" value="1"/>
</dbReference>
<dbReference type="Proteomes" id="UP000199652">
    <property type="component" value="Unassembled WGS sequence"/>
</dbReference>
<dbReference type="PANTHER" id="PTHR43617:SF22">
    <property type="entry name" value="L-AMINO ACID N-ACETYLTRANSFERASE AAAT"/>
    <property type="match status" value="1"/>
</dbReference>
<gene>
    <name evidence="2" type="ORF">SAMN04488579_102186</name>
</gene>
<keyword evidence="3" id="KW-1185">Reference proteome</keyword>
<dbReference type="InterPro" id="IPR016181">
    <property type="entry name" value="Acyl_CoA_acyltransferase"/>
</dbReference>
<evidence type="ECO:0000313" key="3">
    <source>
        <dbReference type="Proteomes" id="UP000199652"/>
    </source>
</evidence>
<dbReference type="PANTHER" id="PTHR43617">
    <property type="entry name" value="L-AMINO ACID N-ACETYLTRANSFERASE"/>
    <property type="match status" value="1"/>
</dbReference>
<dbReference type="RefSeq" id="WP_242873480.1">
    <property type="nucleotide sequence ID" value="NZ_FNOU01000002.1"/>
</dbReference>
<proteinExistence type="predicted"/>
<protein>
    <submittedName>
        <fullName evidence="2">FR47-like protein</fullName>
    </submittedName>
</protein>
<evidence type="ECO:0000313" key="2">
    <source>
        <dbReference type="EMBL" id="SDX44722.1"/>
    </source>
</evidence>
<dbReference type="GO" id="GO:0016747">
    <property type="term" value="F:acyltransferase activity, transferring groups other than amino-acyl groups"/>
    <property type="evidence" value="ECO:0007669"/>
    <property type="project" value="InterPro"/>
</dbReference>
<dbReference type="SUPFAM" id="SSF55729">
    <property type="entry name" value="Acyl-CoA N-acyltransferases (Nat)"/>
    <property type="match status" value="1"/>
</dbReference>
<dbReference type="EMBL" id="FNOU01000002">
    <property type="protein sequence ID" value="SDX44722.1"/>
    <property type="molecule type" value="Genomic_DNA"/>
</dbReference>
<dbReference type="Pfam" id="PF00583">
    <property type="entry name" value="Acetyltransf_1"/>
    <property type="match status" value="1"/>
</dbReference>
<sequence>MSIRPIKNNEIPLLTEFLYEAIFQRDTKNLAPRIIIQEPSLWIYVDEFGTKKDDHCLVAEIDNKIVGAAWVRCIKAFGHISETIPEFAISVYPQFRGKGLGKSLMEAMLKLLKSKGYTLTSLAVQKDNYAVNMYKQVGFEIIDENNEEYIMTCQLD</sequence>
<dbReference type="STRING" id="1528.SAMN04488579_102186"/>
<accession>A0A1H3BRU1</accession>
<organism evidence="2 3">
    <name type="scientific">Eubacterium barkeri</name>
    <name type="common">Clostridium barkeri</name>
    <dbReference type="NCBI Taxonomy" id="1528"/>
    <lineage>
        <taxon>Bacteria</taxon>
        <taxon>Bacillati</taxon>
        <taxon>Bacillota</taxon>
        <taxon>Clostridia</taxon>
        <taxon>Eubacteriales</taxon>
        <taxon>Eubacteriaceae</taxon>
        <taxon>Eubacterium</taxon>
    </lineage>
</organism>
<name>A0A1H3BRU1_EUBBA</name>
<dbReference type="CDD" id="cd04301">
    <property type="entry name" value="NAT_SF"/>
    <property type="match status" value="1"/>
</dbReference>
<evidence type="ECO:0000259" key="1">
    <source>
        <dbReference type="PROSITE" id="PS51186"/>
    </source>
</evidence>
<dbReference type="InterPro" id="IPR050276">
    <property type="entry name" value="MshD_Acetyltransferase"/>
</dbReference>
<dbReference type="AlphaFoldDB" id="A0A1H3BRU1"/>
<reference evidence="3" key="1">
    <citation type="submission" date="2016-10" db="EMBL/GenBank/DDBJ databases">
        <authorList>
            <person name="Varghese N."/>
            <person name="Submissions S."/>
        </authorList>
    </citation>
    <scope>NUCLEOTIDE SEQUENCE [LARGE SCALE GENOMIC DNA]</scope>
    <source>
        <strain evidence="3">VPI 5359</strain>
    </source>
</reference>
<dbReference type="PROSITE" id="PS51186">
    <property type="entry name" value="GNAT"/>
    <property type="match status" value="1"/>
</dbReference>
<dbReference type="InterPro" id="IPR000182">
    <property type="entry name" value="GNAT_dom"/>
</dbReference>
<feature type="domain" description="N-acetyltransferase" evidence="1">
    <location>
        <begin position="9"/>
        <end position="156"/>
    </location>
</feature>